<dbReference type="PANTHER" id="PTHR32176:SF92">
    <property type="entry name" value="XYLOSE ISOMERASE"/>
    <property type="match status" value="1"/>
</dbReference>
<protein>
    <submittedName>
        <fullName evidence="5">Patatin-like phospholipase family protein</fullName>
    </submittedName>
</protein>
<dbReference type="NCBIfam" id="NF041079">
    <property type="entry name" value="CBASS_lipase"/>
    <property type="match status" value="1"/>
</dbReference>
<evidence type="ECO:0000259" key="4">
    <source>
        <dbReference type="PROSITE" id="PS51635"/>
    </source>
</evidence>
<accession>A0ABS1JXD9</accession>
<feature type="short sequence motif" description="GXSXG" evidence="3">
    <location>
        <begin position="54"/>
        <end position="58"/>
    </location>
</feature>
<dbReference type="EMBL" id="JAEQND010000022">
    <property type="protein sequence ID" value="MBL0428741.1"/>
    <property type="molecule type" value="Genomic_DNA"/>
</dbReference>
<sequence>MSKPFRVLSLDGGGIRGLYSAALLQQLTVRIARLTPGAPEERLDLGAKFDLIVGTSTGSIIAVALAAGLPLEDVVEMYRRESRHIFQRPMPLKGGCFSGLQRLLWTLKNVTGPANRSDALRTALTAVLKDETLGQVYERRKVALCVPSVDAETGRAWVFKTPHARRLTRDNNYRLVDVCMASAAAPIYFPLHRIPSPNPGSKAVHSFVDGGLWANDPVMVAVTEALEVAADRDIQIVSVGTCSGAQSQPLSDKDASRGIWGWKGGADIVSASLEAQAFATPYLAKTMAKAMSGRVTMFRMEEPDTSDEESRHLALDAVDDKSLRLLEMLAQRATDKNSSVLTNTTLSPERSMVLDVFSGLAQAK</sequence>
<feature type="active site" description="Nucleophile" evidence="3">
    <location>
        <position position="56"/>
    </location>
</feature>
<reference evidence="5 6" key="1">
    <citation type="journal article" date="2017" name="Int. J. Syst. Evol. Microbiol.">
        <title>Ramlibacter alkalitolerans sp. nov., alkali-tolerant bacterium isolated from soil of ginseng.</title>
        <authorList>
            <person name="Lee D.H."/>
            <person name="Cha C.J."/>
        </authorList>
    </citation>
    <scope>NUCLEOTIDE SEQUENCE [LARGE SCALE GENOMIC DNA]</scope>
    <source>
        <strain evidence="5 6">KACC 19305</strain>
    </source>
</reference>
<evidence type="ECO:0000256" key="1">
    <source>
        <dbReference type="ARBA" id="ARBA00010240"/>
    </source>
</evidence>
<evidence type="ECO:0000256" key="3">
    <source>
        <dbReference type="PROSITE-ProRule" id="PRU01161"/>
    </source>
</evidence>
<comment type="caution">
    <text evidence="5">The sequence shown here is derived from an EMBL/GenBank/DDBJ whole genome shotgun (WGS) entry which is preliminary data.</text>
</comment>
<dbReference type="CDD" id="cd07199">
    <property type="entry name" value="Pat17_PNPLA8_PNPLA9_like"/>
    <property type="match status" value="1"/>
</dbReference>
<keyword evidence="2 3" id="KW-0443">Lipid metabolism</keyword>
<name>A0ABS1JXD9_9BURK</name>
<organism evidence="5 6">
    <name type="scientific">Ramlibacter alkalitolerans</name>
    <dbReference type="NCBI Taxonomy" id="2039631"/>
    <lineage>
        <taxon>Bacteria</taxon>
        <taxon>Pseudomonadati</taxon>
        <taxon>Pseudomonadota</taxon>
        <taxon>Betaproteobacteria</taxon>
        <taxon>Burkholderiales</taxon>
        <taxon>Comamonadaceae</taxon>
        <taxon>Ramlibacter</taxon>
    </lineage>
</organism>
<feature type="short sequence motif" description="DGA/G" evidence="3">
    <location>
        <begin position="209"/>
        <end position="211"/>
    </location>
</feature>
<dbReference type="PROSITE" id="PS51635">
    <property type="entry name" value="PNPLA"/>
    <property type="match status" value="1"/>
</dbReference>
<dbReference type="PANTHER" id="PTHR32176">
    <property type="entry name" value="XYLOSE ISOMERASE"/>
    <property type="match status" value="1"/>
</dbReference>
<proteinExistence type="inferred from homology"/>
<keyword evidence="3" id="KW-0378">Hydrolase</keyword>
<feature type="domain" description="PNPLA" evidence="4">
    <location>
        <begin position="8"/>
        <end position="222"/>
    </location>
</feature>
<comment type="similarity">
    <text evidence="1">Belongs to the patatin family.</text>
</comment>
<dbReference type="InterPro" id="IPR016035">
    <property type="entry name" value="Acyl_Trfase/lysoPLipase"/>
</dbReference>
<evidence type="ECO:0000256" key="2">
    <source>
        <dbReference type="ARBA" id="ARBA00023098"/>
    </source>
</evidence>
<dbReference type="InterPro" id="IPR002641">
    <property type="entry name" value="PNPLA_dom"/>
</dbReference>
<keyword evidence="6" id="KW-1185">Reference proteome</keyword>
<dbReference type="RefSeq" id="WP_201693381.1">
    <property type="nucleotide sequence ID" value="NZ_JAEQND010000022.1"/>
</dbReference>
<dbReference type="Pfam" id="PF01734">
    <property type="entry name" value="Patatin"/>
    <property type="match status" value="1"/>
</dbReference>
<dbReference type="SUPFAM" id="SSF52151">
    <property type="entry name" value="FabD/lysophospholipase-like"/>
    <property type="match status" value="1"/>
</dbReference>
<feature type="short sequence motif" description="GXGXXG" evidence="3">
    <location>
        <begin position="12"/>
        <end position="17"/>
    </location>
</feature>
<evidence type="ECO:0000313" key="6">
    <source>
        <dbReference type="Proteomes" id="UP000622707"/>
    </source>
</evidence>
<dbReference type="Gene3D" id="3.40.1090.10">
    <property type="entry name" value="Cytosolic phospholipase A2 catalytic domain"/>
    <property type="match status" value="1"/>
</dbReference>
<gene>
    <name evidence="5" type="ORF">JI746_26795</name>
</gene>
<keyword evidence="3" id="KW-0442">Lipid degradation</keyword>
<feature type="active site" description="Proton acceptor" evidence="3">
    <location>
        <position position="209"/>
    </location>
</feature>
<evidence type="ECO:0000313" key="5">
    <source>
        <dbReference type="EMBL" id="MBL0428741.1"/>
    </source>
</evidence>
<dbReference type="Proteomes" id="UP000622707">
    <property type="component" value="Unassembled WGS sequence"/>
</dbReference>